<feature type="transmembrane region" description="Helical" evidence="1">
    <location>
        <begin position="18"/>
        <end position="38"/>
    </location>
</feature>
<keyword evidence="1" id="KW-0812">Transmembrane</keyword>
<dbReference type="OrthoDB" id="2905500at2"/>
<keyword evidence="3" id="KW-1185">Reference proteome</keyword>
<dbReference type="AlphaFoldDB" id="A0A0M0FZS9"/>
<evidence type="ECO:0000313" key="3">
    <source>
        <dbReference type="Proteomes" id="UP000037405"/>
    </source>
</evidence>
<dbReference type="EMBL" id="LGUE01000008">
    <property type="protein sequence ID" value="KON82887.1"/>
    <property type="molecule type" value="Genomic_DNA"/>
</dbReference>
<dbReference type="InterPro" id="IPR035324">
    <property type="entry name" value="DUF5381"/>
</dbReference>
<keyword evidence="1" id="KW-0472">Membrane</keyword>
<gene>
    <name evidence="2" type="ORF">AF331_18740</name>
</gene>
<comment type="caution">
    <text evidence="2">The sequence shown here is derived from an EMBL/GenBank/DDBJ whole genome shotgun (WGS) entry which is preliminary data.</text>
</comment>
<reference evidence="3" key="1">
    <citation type="submission" date="2015-07" db="EMBL/GenBank/DDBJ databases">
        <title>Fjat-14235 jcm11544.</title>
        <authorList>
            <person name="Liu B."/>
            <person name="Wang J."/>
            <person name="Zhu Y."/>
            <person name="Liu G."/>
            <person name="Chen Q."/>
            <person name="Chen Z."/>
            <person name="Lan J."/>
            <person name="Che J."/>
            <person name="Ge C."/>
            <person name="Shi H."/>
            <person name="Pan Z."/>
            <person name="Liu X."/>
        </authorList>
    </citation>
    <scope>NUCLEOTIDE SEQUENCE [LARGE SCALE GENOMIC DNA]</scope>
    <source>
        <strain evidence="3">JCM 11544</strain>
    </source>
</reference>
<dbReference type="RefSeq" id="WP_053429534.1">
    <property type="nucleotide sequence ID" value="NZ_LGUE01000008.1"/>
</dbReference>
<proteinExistence type="predicted"/>
<sequence length="182" mass="21387">MLNERHKEQQVQIKGSKFYYVILQLFIVGGLVGTIICLKEGLKFDSLYSLWYLYGGFSLFPIFLYLFFCFLPGLIPGRTLVTLIKGRDGSFETKKGRVPFTSTKEVKLLQNRLTLVERIVIKTFEGRTYKIPVYGIIQDYDFCLLIEQYVYPYMSPEGKQWWDGWVNLKWMKEVGKYERPAS</sequence>
<dbReference type="PATRIC" id="fig|189381.12.peg.3254"/>
<dbReference type="Proteomes" id="UP000037405">
    <property type="component" value="Unassembled WGS sequence"/>
</dbReference>
<feature type="transmembrane region" description="Helical" evidence="1">
    <location>
        <begin position="50"/>
        <end position="75"/>
    </location>
</feature>
<keyword evidence="1" id="KW-1133">Transmembrane helix</keyword>
<evidence type="ECO:0000313" key="2">
    <source>
        <dbReference type="EMBL" id="KON82887.1"/>
    </source>
</evidence>
<protein>
    <recommendedName>
        <fullName evidence="4">Photosystem I assembly protein Ycf4</fullName>
    </recommendedName>
</protein>
<organism evidence="2 3">
    <name type="scientific">Rossellomorea marisflavi</name>
    <dbReference type="NCBI Taxonomy" id="189381"/>
    <lineage>
        <taxon>Bacteria</taxon>
        <taxon>Bacillati</taxon>
        <taxon>Bacillota</taxon>
        <taxon>Bacilli</taxon>
        <taxon>Bacillales</taxon>
        <taxon>Bacillaceae</taxon>
        <taxon>Rossellomorea</taxon>
    </lineage>
</organism>
<accession>A0A0M0FZS9</accession>
<evidence type="ECO:0000256" key="1">
    <source>
        <dbReference type="SAM" id="Phobius"/>
    </source>
</evidence>
<name>A0A0M0FZS9_9BACI</name>
<evidence type="ECO:0008006" key="4">
    <source>
        <dbReference type="Google" id="ProtNLM"/>
    </source>
</evidence>
<dbReference type="Pfam" id="PF17353">
    <property type="entry name" value="DUF5381"/>
    <property type="match status" value="1"/>
</dbReference>